<dbReference type="AlphaFoldDB" id="A0A8T0HSL6"/>
<dbReference type="Proteomes" id="UP000822688">
    <property type="component" value="Chromosome V"/>
</dbReference>
<evidence type="ECO:0008006" key="4">
    <source>
        <dbReference type="Google" id="ProtNLM"/>
    </source>
</evidence>
<reference evidence="2" key="1">
    <citation type="submission" date="2020-06" db="EMBL/GenBank/DDBJ databases">
        <title>WGS assembly of Ceratodon purpureus strain R40.</title>
        <authorList>
            <person name="Carey S.B."/>
            <person name="Jenkins J."/>
            <person name="Shu S."/>
            <person name="Lovell J.T."/>
            <person name="Sreedasyam A."/>
            <person name="Maumus F."/>
            <person name="Tiley G.P."/>
            <person name="Fernandez-Pozo N."/>
            <person name="Barry K."/>
            <person name="Chen C."/>
            <person name="Wang M."/>
            <person name="Lipzen A."/>
            <person name="Daum C."/>
            <person name="Saski C.A."/>
            <person name="Payton A.C."/>
            <person name="Mcbreen J.C."/>
            <person name="Conrad R.E."/>
            <person name="Kollar L.M."/>
            <person name="Olsson S."/>
            <person name="Huttunen S."/>
            <person name="Landis J.B."/>
            <person name="Wickett N.J."/>
            <person name="Johnson M.G."/>
            <person name="Rensing S.A."/>
            <person name="Grimwood J."/>
            <person name="Schmutz J."/>
            <person name="Mcdaniel S.F."/>
        </authorList>
    </citation>
    <scope>NUCLEOTIDE SEQUENCE</scope>
    <source>
        <strain evidence="2">R40</strain>
    </source>
</reference>
<sequence length="86" mass="9964">MRGAQLLLLCCCRLWESARTTPCCCTTPWWCRFRCRCLGSTCLVTLPCVSWLWRRLRRSADTNSGGESSGTCLPWCVLWRREVDTQ</sequence>
<keyword evidence="3" id="KW-1185">Reference proteome</keyword>
<keyword evidence="1" id="KW-0732">Signal</keyword>
<comment type="caution">
    <text evidence="2">The sequence shown here is derived from an EMBL/GenBank/DDBJ whole genome shotgun (WGS) entry which is preliminary data.</text>
</comment>
<name>A0A8T0HSL6_CERPU</name>
<feature type="chain" id="PRO_5035908878" description="Secreted protein" evidence="1">
    <location>
        <begin position="21"/>
        <end position="86"/>
    </location>
</feature>
<evidence type="ECO:0000313" key="2">
    <source>
        <dbReference type="EMBL" id="KAG0573914.1"/>
    </source>
</evidence>
<dbReference type="EMBL" id="CM026426">
    <property type="protein sequence ID" value="KAG0573914.1"/>
    <property type="molecule type" value="Genomic_DNA"/>
</dbReference>
<organism evidence="2 3">
    <name type="scientific">Ceratodon purpureus</name>
    <name type="common">Fire moss</name>
    <name type="synonym">Dicranum purpureum</name>
    <dbReference type="NCBI Taxonomy" id="3225"/>
    <lineage>
        <taxon>Eukaryota</taxon>
        <taxon>Viridiplantae</taxon>
        <taxon>Streptophyta</taxon>
        <taxon>Embryophyta</taxon>
        <taxon>Bryophyta</taxon>
        <taxon>Bryophytina</taxon>
        <taxon>Bryopsida</taxon>
        <taxon>Dicranidae</taxon>
        <taxon>Pseudoditrichales</taxon>
        <taxon>Ditrichaceae</taxon>
        <taxon>Ceratodon</taxon>
    </lineage>
</organism>
<evidence type="ECO:0000256" key="1">
    <source>
        <dbReference type="SAM" id="SignalP"/>
    </source>
</evidence>
<feature type="signal peptide" evidence="1">
    <location>
        <begin position="1"/>
        <end position="20"/>
    </location>
</feature>
<evidence type="ECO:0000313" key="3">
    <source>
        <dbReference type="Proteomes" id="UP000822688"/>
    </source>
</evidence>
<gene>
    <name evidence="2" type="ORF">KC19_VG221100</name>
</gene>
<protein>
    <recommendedName>
        <fullName evidence="4">Secreted protein</fullName>
    </recommendedName>
</protein>
<accession>A0A8T0HSL6</accession>
<proteinExistence type="predicted"/>